<evidence type="ECO:0000256" key="6">
    <source>
        <dbReference type="PROSITE-ProRule" id="PRU00221"/>
    </source>
</evidence>
<organism evidence="11 12">
    <name type="scientific">Meleagris gallopavo</name>
    <name type="common">Wild turkey</name>
    <dbReference type="NCBI Taxonomy" id="9103"/>
    <lineage>
        <taxon>Eukaryota</taxon>
        <taxon>Metazoa</taxon>
        <taxon>Chordata</taxon>
        <taxon>Craniata</taxon>
        <taxon>Vertebrata</taxon>
        <taxon>Euteleostomi</taxon>
        <taxon>Archelosauria</taxon>
        <taxon>Archosauria</taxon>
        <taxon>Dinosauria</taxon>
        <taxon>Saurischia</taxon>
        <taxon>Theropoda</taxon>
        <taxon>Coelurosauria</taxon>
        <taxon>Aves</taxon>
        <taxon>Neognathae</taxon>
        <taxon>Galloanserae</taxon>
        <taxon>Galliformes</taxon>
        <taxon>Phasianidae</taxon>
        <taxon>Meleagridinae</taxon>
        <taxon>Meleagris</taxon>
    </lineage>
</organism>
<evidence type="ECO:0000256" key="7">
    <source>
        <dbReference type="RuleBase" id="RU280818"/>
    </source>
</evidence>
<evidence type="ECO:0000256" key="1">
    <source>
        <dbReference type="ARBA" id="ARBA00009482"/>
    </source>
</evidence>
<feature type="region of interest" description="Disordered" evidence="9">
    <location>
        <begin position="30"/>
        <end position="62"/>
    </location>
</feature>
<keyword evidence="3 7" id="KW-0677">Repeat</keyword>
<dbReference type="InterPro" id="IPR015048">
    <property type="entry name" value="DUF1899"/>
</dbReference>
<evidence type="ECO:0000256" key="8">
    <source>
        <dbReference type="SAM" id="Coils"/>
    </source>
</evidence>
<reference evidence="11" key="2">
    <citation type="submission" date="2025-08" db="UniProtKB">
        <authorList>
            <consortium name="Ensembl"/>
        </authorList>
    </citation>
    <scope>IDENTIFICATION</scope>
</reference>
<evidence type="ECO:0000256" key="4">
    <source>
        <dbReference type="ARBA" id="ARBA00023054"/>
    </source>
</evidence>
<dbReference type="InterPro" id="IPR015505">
    <property type="entry name" value="Coronin"/>
</dbReference>
<dbReference type="FunFam" id="2.130.10.10:FF:000053">
    <property type="entry name" value="Coronin"/>
    <property type="match status" value="1"/>
</dbReference>
<dbReference type="Pfam" id="PF00400">
    <property type="entry name" value="WD40"/>
    <property type="match status" value="3"/>
</dbReference>
<keyword evidence="2 6" id="KW-0853">WD repeat</keyword>
<dbReference type="PROSITE" id="PS00678">
    <property type="entry name" value="WD_REPEATS_1"/>
    <property type="match status" value="2"/>
</dbReference>
<dbReference type="Bgee" id="ENSMGAG00000010149">
    <property type="expression patterns" value="Expressed in ovary and 16 other cell types or tissues"/>
</dbReference>
<comment type="similarity">
    <text evidence="1 7">Belongs to the WD repeat coronin family.</text>
</comment>
<evidence type="ECO:0000256" key="2">
    <source>
        <dbReference type="ARBA" id="ARBA00022574"/>
    </source>
</evidence>
<protein>
    <recommendedName>
        <fullName evidence="7">Coronin</fullName>
    </recommendedName>
</protein>
<evidence type="ECO:0000256" key="3">
    <source>
        <dbReference type="ARBA" id="ARBA00022737"/>
    </source>
</evidence>
<sequence>MLQVWEQKGPGWSLSAGLWALSPVQHYSSGSRSARDPLSPVPAPGGRRCPTSPRTPAAQMSWRPQYRSSKFRNVYGKVASREHCFDGIPITKNVHDNHFCAVNARFLAIVTESAGGGSFLVIPLEQTGRIEPNYPKVCGHQGNVLDIKWNPFIENIIASCSEDTSVRIWEIPEGGLKRNMTEAVLELYGHSRRVGLVEWHPTTNNILFSAGYDYKVLIWNLDIGEPVKMIDCHTDVILCMSFNMDGSLLATSCKDKKLRVVEPRSGRVLQEASCKNHRVNRVVFLGSTKRLLTTGVSRWNTRQIALWDQEDLSMPLIEEEIDGLSGLLFPFYDADTHMLYLAGKGDGNIRYYEIGSEKPYLSYLMEFRSPAPQKGLGVMPKHGLDVSACEVFRFYKLVTLKGLIEPISMIVPRRSETYQEDIYPMTPGTEPALTPDEWLSGVNRDPILMSLKEGYKRTSKIVFKAPVREKRSVVVNGIDLLENVPPRTENELLRMFFRQQDEIRRLKDELSQKDIRIRQLQLELKNLRNSPKNN</sequence>
<dbReference type="Proteomes" id="UP000001645">
    <property type="component" value="Chromosome 12"/>
</dbReference>
<feature type="repeat" description="WD" evidence="6">
    <location>
        <begin position="230"/>
        <end position="271"/>
    </location>
</feature>
<dbReference type="InterPro" id="IPR015943">
    <property type="entry name" value="WD40/YVTN_repeat-like_dom_sf"/>
</dbReference>
<reference evidence="11" key="3">
    <citation type="submission" date="2025-09" db="UniProtKB">
        <authorList>
            <consortium name="Ensembl"/>
        </authorList>
    </citation>
    <scope>IDENTIFICATION</scope>
</reference>
<accession>A0A803XX22</accession>
<dbReference type="GO" id="GO:0051015">
    <property type="term" value="F:actin filament binding"/>
    <property type="evidence" value="ECO:0007669"/>
    <property type="project" value="TreeGrafter"/>
</dbReference>
<dbReference type="PROSITE" id="PS50082">
    <property type="entry name" value="WD_REPEATS_2"/>
    <property type="match status" value="3"/>
</dbReference>
<evidence type="ECO:0000256" key="5">
    <source>
        <dbReference type="ARBA" id="ARBA00023203"/>
    </source>
</evidence>
<reference evidence="11 12" key="1">
    <citation type="journal article" date="2010" name="PLoS Biol.">
        <title>Multi-platform next-generation sequencing of the domestic turkey (Meleagris gallopavo): genome assembly and analysis.</title>
        <authorList>
            <person name="Dalloul R.A."/>
            <person name="Long J.A."/>
            <person name="Zimin A.V."/>
            <person name="Aslam L."/>
            <person name="Beal K."/>
            <person name="Blomberg L.A."/>
            <person name="Bouffard P."/>
            <person name="Burt D.W."/>
            <person name="Crasta O."/>
            <person name="Crooijmans R.P."/>
            <person name="Cooper K."/>
            <person name="Coulombe R.A."/>
            <person name="De S."/>
            <person name="Delany M.E."/>
            <person name="Dodgson J.B."/>
            <person name="Dong J.J."/>
            <person name="Evans C."/>
            <person name="Frederickson K.M."/>
            <person name="Flicek P."/>
            <person name="Florea L."/>
            <person name="Folkerts O."/>
            <person name="Groenen M.A."/>
            <person name="Harkins T.T."/>
            <person name="Herrero J."/>
            <person name="Hoffmann S."/>
            <person name="Megens H.J."/>
            <person name="Jiang A."/>
            <person name="de Jong P."/>
            <person name="Kaiser P."/>
            <person name="Kim H."/>
            <person name="Kim K.W."/>
            <person name="Kim S."/>
            <person name="Langenberger D."/>
            <person name="Lee M.K."/>
            <person name="Lee T."/>
            <person name="Mane S."/>
            <person name="Marcais G."/>
            <person name="Marz M."/>
            <person name="McElroy A.P."/>
            <person name="Modise T."/>
            <person name="Nefedov M."/>
            <person name="Notredame C."/>
            <person name="Paton I.R."/>
            <person name="Payne W.S."/>
            <person name="Pertea G."/>
            <person name="Prickett D."/>
            <person name="Puiu D."/>
            <person name="Qioa D."/>
            <person name="Raineri E."/>
            <person name="Ruffier M."/>
            <person name="Salzberg S.L."/>
            <person name="Schatz M.C."/>
            <person name="Scheuring C."/>
            <person name="Schmidt C.J."/>
            <person name="Schroeder S."/>
            <person name="Searle S.M."/>
            <person name="Smith E.J."/>
            <person name="Smith J."/>
            <person name="Sonstegard T.S."/>
            <person name="Stadler P.F."/>
            <person name="Tafer H."/>
            <person name="Tu Z.J."/>
            <person name="Van Tassell C.P."/>
            <person name="Vilella A.J."/>
            <person name="Williams K.P."/>
            <person name="Yorke J.A."/>
            <person name="Zhang L."/>
            <person name="Zhang H.B."/>
            <person name="Zhang X."/>
            <person name="Zhang Y."/>
            <person name="Reed K.M."/>
        </authorList>
    </citation>
    <scope>NUCLEOTIDE SEQUENCE [LARGE SCALE GENOMIC DNA]</scope>
</reference>
<dbReference type="Pfam" id="PF16300">
    <property type="entry name" value="WD40_4"/>
    <property type="match status" value="1"/>
</dbReference>
<dbReference type="Gene3D" id="2.130.10.10">
    <property type="entry name" value="YVTN repeat-like/Quinoprotein amine dehydrogenase"/>
    <property type="match status" value="1"/>
</dbReference>
<dbReference type="SMART" id="SM01167">
    <property type="entry name" value="DUF1900"/>
    <property type="match status" value="1"/>
</dbReference>
<dbReference type="PANTHER" id="PTHR10856">
    <property type="entry name" value="CORONIN"/>
    <property type="match status" value="1"/>
</dbReference>
<name>A0A803XX22_MELGA</name>
<feature type="domain" description="DUF1899" evidence="10">
    <location>
        <begin position="64"/>
        <end position="128"/>
    </location>
</feature>
<keyword evidence="5" id="KW-0009">Actin-binding</keyword>
<dbReference type="PROSITE" id="PS50294">
    <property type="entry name" value="WD_REPEATS_REGION"/>
    <property type="match status" value="2"/>
</dbReference>
<gene>
    <name evidence="11" type="primary">CORO2B</name>
</gene>
<dbReference type="Pfam" id="PF08953">
    <property type="entry name" value="DUF1899"/>
    <property type="match status" value="1"/>
</dbReference>
<evidence type="ECO:0000259" key="10">
    <source>
        <dbReference type="SMART" id="SM01166"/>
    </source>
</evidence>
<feature type="coiled-coil region" evidence="8">
    <location>
        <begin position="503"/>
        <end position="530"/>
    </location>
</feature>
<proteinExistence type="inferred from homology"/>
<dbReference type="InterPro" id="IPR001680">
    <property type="entry name" value="WD40_rpt"/>
</dbReference>
<dbReference type="SMART" id="SM00320">
    <property type="entry name" value="WD40"/>
    <property type="match status" value="4"/>
</dbReference>
<dbReference type="Ensembl" id="ENSMGAT00000035625.1">
    <property type="protein sequence ID" value="ENSMGAP00000024068.1"/>
    <property type="gene ID" value="ENSMGAG00000010149.3"/>
</dbReference>
<feature type="repeat" description="WD" evidence="6">
    <location>
        <begin position="187"/>
        <end position="229"/>
    </location>
</feature>
<evidence type="ECO:0000313" key="11">
    <source>
        <dbReference type="Ensembl" id="ENSMGAP00000024068.1"/>
    </source>
</evidence>
<dbReference type="SUPFAM" id="SSF50978">
    <property type="entry name" value="WD40 repeat-like"/>
    <property type="match status" value="1"/>
</dbReference>
<dbReference type="PANTHER" id="PTHR10856:SF17">
    <property type="entry name" value="CORONIN-2B"/>
    <property type="match status" value="1"/>
</dbReference>
<keyword evidence="4 8" id="KW-0175">Coiled coil</keyword>
<dbReference type="InterPro" id="IPR036322">
    <property type="entry name" value="WD40_repeat_dom_sf"/>
</dbReference>
<dbReference type="SMART" id="SM01166">
    <property type="entry name" value="DUF1899"/>
    <property type="match status" value="1"/>
</dbReference>
<evidence type="ECO:0000313" key="12">
    <source>
        <dbReference type="Proteomes" id="UP000001645"/>
    </source>
</evidence>
<dbReference type="AlphaFoldDB" id="A0A803XX22"/>
<feature type="repeat" description="WD" evidence="6">
    <location>
        <begin position="137"/>
        <end position="179"/>
    </location>
</feature>
<keyword evidence="12" id="KW-1185">Reference proteome</keyword>
<dbReference type="InterPro" id="IPR019775">
    <property type="entry name" value="WD40_repeat_CS"/>
</dbReference>
<dbReference type="GeneTree" id="ENSGT00940000158689"/>
<evidence type="ECO:0000256" key="9">
    <source>
        <dbReference type="SAM" id="MobiDB-lite"/>
    </source>
</evidence>